<keyword evidence="4" id="KW-1185">Reference proteome</keyword>
<protein>
    <submittedName>
        <fullName evidence="2 3">Uncharacterized protein</fullName>
    </submittedName>
</protein>
<dbReference type="GeneID" id="17300966"/>
<dbReference type="EMBL" id="JH993005">
    <property type="protein sequence ID" value="EKX44237.1"/>
    <property type="molecule type" value="Genomic_DNA"/>
</dbReference>
<dbReference type="EnsemblProtists" id="EKX44237">
    <property type="protein sequence ID" value="EKX44237"/>
    <property type="gene ID" value="GUITHDRAFT_109696"/>
</dbReference>
<feature type="region of interest" description="Disordered" evidence="1">
    <location>
        <begin position="21"/>
        <end position="41"/>
    </location>
</feature>
<dbReference type="KEGG" id="gtt:GUITHDRAFT_109696"/>
<accession>L1J7D1</accession>
<evidence type="ECO:0000313" key="4">
    <source>
        <dbReference type="Proteomes" id="UP000011087"/>
    </source>
</evidence>
<gene>
    <name evidence="2" type="ORF">GUITHDRAFT_109696</name>
</gene>
<reference evidence="2 4" key="1">
    <citation type="journal article" date="2012" name="Nature">
        <title>Algal genomes reveal evolutionary mosaicism and the fate of nucleomorphs.</title>
        <authorList>
            <consortium name="DOE Joint Genome Institute"/>
            <person name="Curtis B.A."/>
            <person name="Tanifuji G."/>
            <person name="Burki F."/>
            <person name="Gruber A."/>
            <person name="Irimia M."/>
            <person name="Maruyama S."/>
            <person name="Arias M.C."/>
            <person name="Ball S.G."/>
            <person name="Gile G.H."/>
            <person name="Hirakawa Y."/>
            <person name="Hopkins J.F."/>
            <person name="Kuo A."/>
            <person name="Rensing S.A."/>
            <person name="Schmutz J."/>
            <person name="Symeonidi A."/>
            <person name="Elias M."/>
            <person name="Eveleigh R.J."/>
            <person name="Herman E.K."/>
            <person name="Klute M.J."/>
            <person name="Nakayama T."/>
            <person name="Obornik M."/>
            <person name="Reyes-Prieto A."/>
            <person name="Armbrust E.V."/>
            <person name="Aves S.J."/>
            <person name="Beiko R.G."/>
            <person name="Coutinho P."/>
            <person name="Dacks J.B."/>
            <person name="Durnford D.G."/>
            <person name="Fast N.M."/>
            <person name="Green B.R."/>
            <person name="Grisdale C.J."/>
            <person name="Hempel F."/>
            <person name="Henrissat B."/>
            <person name="Hoppner M.P."/>
            <person name="Ishida K."/>
            <person name="Kim E."/>
            <person name="Koreny L."/>
            <person name="Kroth P.G."/>
            <person name="Liu Y."/>
            <person name="Malik S.B."/>
            <person name="Maier U.G."/>
            <person name="McRose D."/>
            <person name="Mock T."/>
            <person name="Neilson J.A."/>
            <person name="Onodera N.T."/>
            <person name="Poole A.M."/>
            <person name="Pritham E.J."/>
            <person name="Richards T.A."/>
            <person name="Rocap G."/>
            <person name="Roy S.W."/>
            <person name="Sarai C."/>
            <person name="Schaack S."/>
            <person name="Shirato S."/>
            <person name="Slamovits C.H."/>
            <person name="Spencer D.F."/>
            <person name="Suzuki S."/>
            <person name="Worden A.Z."/>
            <person name="Zauner S."/>
            <person name="Barry K."/>
            <person name="Bell C."/>
            <person name="Bharti A.K."/>
            <person name="Crow J.A."/>
            <person name="Grimwood J."/>
            <person name="Kramer R."/>
            <person name="Lindquist E."/>
            <person name="Lucas S."/>
            <person name="Salamov A."/>
            <person name="McFadden G.I."/>
            <person name="Lane C.E."/>
            <person name="Keeling P.J."/>
            <person name="Gray M.W."/>
            <person name="Grigoriev I.V."/>
            <person name="Archibald J.M."/>
        </authorList>
    </citation>
    <scope>NUCLEOTIDE SEQUENCE</scope>
    <source>
        <strain evidence="2 4">CCMP2712</strain>
    </source>
</reference>
<evidence type="ECO:0000313" key="3">
    <source>
        <dbReference type="EnsemblProtists" id="EKX44237"/>
    </source>
</evidence>
<organism evidence="2">
    <name type="scientific">Guillardia theta (strain CCMP2712)</name>
    <name type="common">Cryptophyte</name>
    <dbReference type="NCBI Taxonomy" id="905079"/>
    <lineage>
        <taxon>Eukaryota</taxon>
        <taxon>Cryptophyceae</taxon>
        <taxon>Pyrenomonadales</taxon>
        <taxon>Geminigeraceae</taxon>
        <taxon>Guillardia</taxon>
    </lineage>
</organism>
<reference evidence="3" key="3">
    <citation type="submission" date="2016-03" db="UniProtKB">
        <authorList>
            <consortium name="EnsemblProtists"/>
        </authorList>
    </citation>
    <scope>IDENTIFICATION</scope>
</reference>
<dbReference type="RefSeq" id="XP_005831217.1">
    <property type="nucleotide sequence ID" value="XM_005831160.1"/>
</dbReference>
<evidence type="ECO:0000313" key="2">
    <source>
        <dbReference type="EMBL" id="EKX44237.1"/>
    </source>
</evidence>
<proteinExistence type="predicted"/>
<name>L1J7D1_GUITC</name>
<sequence>MSTARRLVAVCLQRVCSVGRVEGDPEGQTDEEAQGQQEQVRMQAEETHQIMGKWRNFAAAKIRTTGSPRQQHPNQIVVTGAEQDIATLLLTVMEDQDGVVANQWP</sequence>
<dbReference type="PaxDb" id="55529-EKX44237"/>
<feature type="compositionally biased region" description="Acidic residues" evidence="1">
    <location>
        <begin position="24"/>
        <end position="33"/>
    </location>
</feature>
<dbReference type="Proteomes" id="UP000011087">
    <property type="component" value="Unassembled WGS sequence"/>
</dbReference>
<dbReference type="HOGENOM" id="CLU_2241765_0_0_1"/>
<dbReference type="AlphaFoldDB" id="L1J7D1"/>
<evidence type="ECO:0000256" key="1">
    <source>
        <dbReference type="SAM" id="MobiDB-lite"/>
    </source>
</evidence>
<reference evidence="4" key="2">
    <citation type="submission" date="2012-11" db="EMBL/GenBank/DDBJ databases">
        <authorList>
            <person name="Kuo A."/>
            <person name="Curtis B.A."/>
            <person name="Tanifuji G."/>
            <person name="Burki F."/>
            <person name="Gruber A."/>
            <person name="Irimia M."/>
            <person name="Maruyama S."/>
            <person name="Arias M.C."/>
            <person name="Ball S.G."/>
            <person name="Gile G.H."/>
            <person name="Hirakawa Y."/>
            <person name="Hopkins J.F."/>
            <person name="Rensing S.A."/>
            <person name="Schmutz J."/>
            <person name="Symeonidi A."/>
            <person name="Elias M."/>
            <person name="Eveleigh R.J."/>
            <person name="Herman E.K."/>
            <person name="Klute M.J."/>
            <person name="Nakayama T."/>
            <person name="Obornik M."/>
            <person name="Reyes-Prieto A."/>
            <person name="Armbrust E.V."/>
            <person name="Aves S.J."/>
            <person name="Beiko R.G."/>
            <person name="Coutinho P."/>
            <person name="Dacks J.B."/>
            <person name="Durnford D.G."/>
            <person name="Fast N.M."/>
            <person name="Green B.R."/>
            <person name="Grisdale C."/>
            <person name="Hempe F."/>
            <person name="Henrissat B."/>
            <person name="Hoppner M.P."/>
            <person name="Ishida K.-I."/>
            <person name="Kim E."/>
            <person name="Koreny L."/>
            <person name="Kroth P.G."/>
            <person name="Liu Y."/>
            <person name="Malik S.-B."/>
            <person name="Maier U.G."/>
            <person name="McRose D."/>
            <person name="Mock T."/>
            <person name="Neilson J.A."/>
            <person name="Onodera N.T."/>
            <person name="Poole A.M."/>
            <person name="Pritham E.J."/>
            <person name="Richards T.A."/>
            <person name="Rocap G."/>
            <person name="Roy S.W."/>
            <person name="Sarai C."/>
            <person name="Schaack S."/>
            <person name="Shirato S."/>
            <person name="Slamovits C.H."/>
            <person name="Spencer D.F."/>
            <person name="Suzuki S."/>
            <person name="Worden A.Z."/>
            <person name="Zauner S."/>
            <person name="Barry K."/>
            <person name="Bell C."/>
            <person name="Bharti A.K."/>
            <person name="Crow J.A."/>
            <person name="Grimwood J."/>
            <person name="Kramer R."/>
            <person name="Lindquist E."/>
            <person name="Lucas S."/>
            <person name="Salamov A."/>
            <person name="McFadden G.I."/>
            <person name="Lane C.E."/>
            <person name="Keeling P.J."/>
            <person name="Gray M.W."/>
            <person name="Grigoriev I.V."/>
            <person name="Archibald J.M."/>
        </authorList>
    </citation>
    <scope>NUCLEOTIDE SEQUENCE</scope>
    <source>
        <strain evidence="4">CCMP2712</strain>
    </source>
</reference>